<dbReference type="Ensembl" id="ENSSTUT00000032808.1">
    <property type="protein sequence ID" value="ENSSTUP00000031379.1"/>
    <property type="gene ID" value="ENSSTUG00000013528.1"/>
</dbReference>
<feature type="region of interest" description="Disordered" evidence="2">
    <location>
        <begin position="42"/>
        <end position="164"/>
    </location>
</feature>
<reference evidence="3" key="2">
    <citation type="submission" date="2025-09" db="UniProtKB">
        <authorList>
            <consortium name="Ensembl"/>
        </authorList>
    </citation>
    <scope>IDENTIFICATION</scope>
</reference>
<feature type="coiled-coil region" evidence="1">
    <location>
        <begin position="251"/>
        <end position="292"/>
    </location>
</feature>
<dbReference type="AlphaFoldDB" id="A0A673YA82"/>
<evidence type="ECO:0000256" key="2">
    <source>
        <dbReference type="SAM" id="MobiDB-lite"/>
    </source>
</evidence>
<dbReference type="GeneTree" id="ENSGT00390000011347"/>
<feature type="compositionally biased region" description="Basic and acidic residues" evidence="2">
    <location>
        <begin position="53"/>
        <end position="64"/>
    </location>
</feature>
<keyword evidence="4" id="KW-1185">Reference proteome</keyword>
<organism evidence="3 4">
    <name type="scientific">Salmo trutta</name>
    <name type="common">Brown trout</name>
    <dbReference type="NCBI Taxonomy" id="8032"/>
    <lineage>
        <taxon>Eukaryota</taxon>
        <taxon>Metazoa</taxon>
        <taxon>Chordata</taxon>
        <taxon>Craniata</taxon>
        <taxon>Vertebrata</taxon>
        <taxon>Euteleostomi</taxon>
        <taxon>Actinopterygii</taxon>
        <taxon>Neopterygii</taxon>
        <taxon>Teleostei</taxon>
        <taxon>Protacanthopterygii</taxon>
        <taxon>Salmoniformes</taxon>
        <taxon>Salmonidae</taxon>
        <taxon>Salmoninae</taxon>
        <taxon>Salmo</taxon>
    </lineage>
</organism>
<feature type="compositionally biased region" description="Low complexity" evidence="2">
    <location>
        <begin position="42"/>
        <end position="52"/>
    </location>
</feature>
<dbReference type="InParanoid" id="A0A673YA82"/>
<dbReference type="FunCoup" id="A0A673YA82">
    <property type="interactions" value="1246"/>
</dbReference>
<feature type="compositionally biased region" description="Basic residues" evidence="2">
    <location>
        <begin position="141"/>
        <end position="154"/>
    </location>
</feature>
<sequence>MSIGGHVAQHYISRHAYLYMGGAILFVRGQIFLKKMADINSGEQSESSCDSSAEQHQKKVHQEEIPQQGLKRVCPGSPSPAAPHPKSPRRHTPASTTTQMSETTEIQMEPALEPCSGGEGQGRDPERGVLTEGRSLSPNSTRRKSWRRSTKGRRSLPALPNTSQTLCRSISQSLPEEERLEKLMEASMRLAVEKLQDSLSTTPNGSLESLQTQVEALQKGWYCLAKDLRSEPQCQQLPTSTASDTAMQNTLEQTRKDIHRLQAESASWESLLVKHRSKAEELARRVEQCQEKGVTLDPSCLAQSSQSQLIQNKPDYHSLLRRQQPVLSTMDMVMDTQCKMVRELLSILEQSQLLVKETSSRLAADVGFQELSSDPVRDLLAGPVSSVSTNASS</sequence>
<evidence type="ECO:0000313" key="3">
    <source>
        <dbReference type="Ensembl" id="ENSSTUP00000031379.1"/>
    </source>
</evidence>
<dbReference type="GO" id="GO:0007059">
    <property type="term" value="P:chromosome segregation"/>
    <property type="evidence" value="ECO:0007669"/>
    <property type="project" value="InterPro"/>
</dbReference>
<protein>
    <submittedName>
        <fullName evidence="3">DSN1 component of MIS12 kinetochore complex</fullName>
    </submittedName>
</protein>
<proteinExistence type="predicted"/>
<evidence type="ECO:0000313" key="4">
    <source>
        <dbReference type="Proteomes" id="UP000472277"/>
    </source>
</evidence>
<accession>A0A673YA82</accession>
<dbReference type="PANTHER" id="PTHR14778:SF2">
    <property type="entry name" value="KINETOCHORE-ASSOCIATED PROTEIN DSN1 HOMOLOG"/>
    <property type="match status" value="1"/>
</dbReference>
<feature type="compositionally biased region" description="Polar residues" evidence="2">
    <location>
        <begin position="93"/>
        <end position="106"/>
    </location>
</feature>
<dbReference type="GO" id="GO:0051301">
    <property type="term" value="P:cell division"/>
    <property type="evidence" value="ECO:0007669"/>
    <property type="project" value="InterPro"/>
</dbReference>
<dbReference type="GO" id="GO:0000444">
    <property type="term" value="C:MIS12/MIND type complex"/>
    <property type="evidence" value="ECO:0007669"/>
    <property type="project" value="InterPro"/>
</dbReference>
<gene>
    <name evidence="3" type="primary">LOC115170891</name>
</gene>
<reference evidence="3" key="1">
    <citation type="submission" date="2025-08" db="UniProtKB">
        <authorList>
            <consortium name="Ensembl"/>
        </authorList>
    </citation>
    <scope>IDENTIFICATION</scope>
</reference>
<dbReference type="PANTHER" id="PTHR14778">
    <property type="entry name" value="KINETOCHORE-ASSOCIATED PROTEIN DSN1 HOMOLOG"/>
    <property type="match status" value="1"/>
</dbReference>
<evidence type="ECO:0000256" key="1">
    <source>
        <dbReference type="SAM" id="Coils"/>
    </source>
</evidence>
<keyword evidence="1" id="KW-0175">Coiled coil</keyword>
<dbReference type="Proteomes" id="UP000472277">
    <property type="component" value="Chromosome 32"/>
</dbReference>
<dbReference type="InterPro" id="IPR013218">
    <property type="entry name" value="Dsn1/Mis13"/>
</dbReference>
<dbReference type="OMA" id="QDKSQSW"/>
<name>A0A673YA82_SALTR</name>